<feature type="binding site" evidence="4">
    <location>
        <begin position="275"/>
        <end position="280"/>
    </location>
    <ligand>
        <name>acetyl-CoA</name>
        <dbReference type="ChEBI" id="CHEBI:57288"/>
        <label>2</label>
    </ligand>
</feature>
<dbReference type="InterPro" id="IPR000182">
    <property type="entry name" value="GNAT_dom"/>
</dbReference>
<evidence type="ECO:0000256" key="1">
    <source>
        <dbReference type="ARBA" id="ARBA00022679"/>
    </source>
</evidence>
<protein>
    <recommendedName>
        <fullName evidence="4">Mycothiol acetyltransferase</fullName>
        <shortName evidence="4">MSH acetyltransferase</shortName>
        <ecNumber evidence="4">2.3.1.189</ecNumber>
    </recommendedName>
    <alternativeName>
        <fullName evidence="4">Mycothiol synthase</fullName>
    </alternativeName>
</protein>
<reference evidence="5" key="1">
    <citation type="journal article" date="2021" name="Nat. Microbiol.">
        <title>Cocultivation of an ultrasmall environmental parasitic bacterium with lytic ability against bacteria associated with wastewater foams.</title>
        <authorList>
            <person name="Batinovic S."/>
            <person name="Rose J.J.A."/>
            <person name="Ratcliffe J."/>
            <person name="Seviour R.J."/>
            <person name="Petrovski S."/>
        </authorList>
    </citation>
    <scope>NUCLEOTIDE SEQUENCE</scope>
    <source>
        <strain evidence="5">CON44</strain>
    </source>
</reference>
<dbReference type="Gene3D" id="3.40.630.30">
    <property type="match status" value="1"/>
</dbReference>
<dbReference type="EC" id="2.3.1.189" evidence="4"/>
<dbReference type="PROSITE" id="PS51186">
    <property type="entry name" value="GNAT"/>
    <property type="match status" value="2"/>
</dbReference>
<feature type="binding site" evidence="4">
    <location>
        <begin position="236"/>
        <end position="238"/>
    </location>
    <ligand>
        <name>acetyl-CoA</name>
        <dbReference type="ChEBI" id="CHEBI:57288"/>
        <label>2</label>
    </ligand>
</feature>
<dbReference type="EMBL" id="CP045810">
    <property type="protein sequence ID" value="QHN38700.1"/>
    <property type="molecule type" value="Genomic_DNA"/>
</dbReference>
<evidence type="ECO:0000256" key="4">
    <source>
        <dbReference type="HAMAP-Rule" id="MF_01698"/>
    </source>
</evidence>
<proteinExistence type="inferred from homology"/>
<dbReference type="SUPFAM" id="SSF55729">
    <property type="entry name" value="Acyl-CoA N-acyltransferases (Nat)"/>
    <property type="match status" value="1"/>
</dbReference>
<keyword evidence="2 4" id="KW-0677">Repeat</keyword>
<dbReference type="PIRSF" id="PIRSF021524">
    <property type="entry name" value="MSH_acetyltransferase"/>
    <property type="match status" value="1"/>
</dbReference>
<feature type="binding site" evidence="4">
    <location>
        <position position="270"/>
    </location>
    <ligand>
        <name>1D-myo-inositol 2-(L-cysteinylamino)-2-deoxy-alpha-D-glucopyranoside</name>
        <dbReference type="ChEBI" id="CHEBI:58887"/>
    </ligand>
</feature>
<comment type="subunit">
    <text evidence="4">Monomer.</text>
</comment>
<keyword evidence="3 4" id="KW-0012">Acyltransferase</keyword>
<dbReference type="GO" id="GO:0035447">
    <property type="term" value="F:mycothiol synthase activity"/>
    <property type="evidence" value="ECO:0007669"/>
    <property type="project" value="UniProtKB-UniRule"/>
</dbReference>
<sequence>MSEVRVADTLTADEARWAHELIASATTADGVAPLSEQGRLAVDGLGDSTDGTVRHILLPHGYAVVVVAAGDGSAMIEAVVDPEHRRHGYGRALVEEAFAQAGELGVQANIWAHGDLPGAAALATSLGLTRNRELLQLRRPAGDGSDLPEQVVDESIELRTYNGPADDAEILRVNNAAFDWHPEQGGWSLAQIHERTGSDWFNPEGLFLAYDRESSQLLGFHWTKMQSPELAEVYIVGVDPAAQGRGLGRLLTLAGLYYFVRVGASEVMLYVEGDNTAALNTYEKLGFTRYAVDIAYG</sequence>
<dbReference type="HAMAP" id="MF_01698">
    <property type="entry name" value="MshD"/>
    <property type="match status" value="1"/>
</dbReference>
<accession>A0A857MD04</accession>
<comment type="similarity">
    <text evidence="4">Belongs to the acetyltransferase family. MshD subfamily.</text>
</comment>
<name>A0A857MD04_9ACTN</name>
<keyword evidence="1 4" id="KW-0808">Transferase</keyword>
<dbReference type="NCBIfam" id="TIGR03448">
    <property type="entry name" value="mycothiol_MshD"/>
    <property type="match status" value="1"/>
</dbReference>
<dbReference type="PANTHER" id="PTHR43072">
    <property type="entry name" value="N-ACETYLTRANSFERASE"/>
    <property type="match status" value="1"/>
</dbReference>
<dbReference type="CDD" id="cd04301">
    <property type="entry name" value="NAT_SF"/>
    <property type="match status" value="2"/>
</dbReference>
<dbReference type="AlphaFoldDB" id="A0A857MD04"/>
<dbReference type="RefSeq" id="WP_005190936.1">
    <property type="nucleotide sequence ID" value="NZ_CP045804.1"/>
</dbReference>
<feature type="binding site" evidence="4">
    <location>
        <position position="232"/>
    </location>
    <ligand>
        <name>1D-myo-inositol 2-(L-cysteinylamino)-2-deoxy-alpha-D-glucopyranoside</name>
        <dbReference type="ChEBI" id="CHEBI:58887"/>
    </ligand>
</feature>
<feature type="binding site" evidence="4">
    <location>
        <position position="36"/>
    </location>
    <ligand>
        <name>1D-myo-inositol 2-(L-cysteinylamino)-2-deoxy-alpha-D-glucopyranoside</name>
        <dbReference type="ChEBI" id="CHEBI:58887"/>
    </ligand>
</feature>
<gene>
    <name evidence="4 5" type="primary">mshD</name>
    <name evidence="5" type="ORF">GII30_05445</name>
</gene>
<dbReference type="InterPro" id="IPR017813">
    <property type="entry name" value="Mycothiol_AcTrfase"/>
</dbReference>
<evidence type="ECO:0000256" key="3">
    <source>
        <dbReference type="ARBA" id="ARBA00023315"/>
    </source>
</evidence>
<comment type="catalytic activity">
    <reaction evidence="4">
        <text>1D-myo-inositol 2-(L-cysteinylamino)-2-deoxy-alpha-D-glucopyranoside + acetyl-CoA = mycothiol + CoA + H(+)</text>
        <dbReference type="Rhea" id="RHEA:26172"/>
        <dbReference type="ChEBI" id="CHEBI:15378"/>
        <dbReference type="ChEBI" id="CHEBI:16768"/>
        <dbReference type="ChEBI" id="CHEBI:57287"/>
        <dbReference type="ChEBI" id="CHEBI:57288"/>
        <dbReference type="ChEBI" id="CHEBI:58887"/>
        <dbReference type="EC" id="2.3.1.189"/>
    </reaction>
</comment>
<feature type="binding site" evidence="4">
    <location>
        <begin position="243"/>
        <end position="249"/>
    </location>
    <ligand>
        <name>acetyl-CoA</name>
        <dbReference type="ChEBI" id="CHEBI:57288"/>
        <label>2</label>
    </ligand>
</feature>
<feature type="binding site" evidence="4">
    <location>
        <position position="183"/>
    </location>
    <ligand>
        <name>1D-myo-inositol 2-(L-cysteinylamino)-2-deoxy-alpha-D-glucopyranoside</name>
        <dbReference type="ChEBI" id="CHEBI:58887"/>
    </ligand>
</feature>
<dbReference type="GO" id="GO:0010125">
    <property type="term" value="P:mycothiol biosynthetic process"/>
    <property type="evidence" value="ECO:0007669"/>
    <property type="project" value="UniProtKB-UniRule"/>
</dbReference>
<dbReference type="Pfam" id="PF00583">
    <property type="entry name" value="Acetyltransf_1"/>
    <property type="match status" value="2"/>
</dbReference>
<organism evidence="5">
    <name type="scientific">Gordonia amarae</name>
    <dbReference type="NCBI Taxonomy" id="36821"/>
    <lineage>
        <taxon>Bacteria</taxon>
        <taxon>Bacillati</taxon>
        <taxon>Actinomycetota</taxon>
        <taxon>Actinomycetes</taxon>
        <taxon>Mycobacteriales</taxon>
        <taxon>Gordoniaceae</taxon>
        <taxon>Gordonia</taxon>
    </lineage>
</organism>
<feature type="binding site" evidence="4">
    <location>
        <begin position="78"/>
        <end position="80"/>
    </location>
    <ligand>
        <name>acetyl-CoA</name>
        <dbReference type="ChEBI" id="CHEBI:57288"/>
        <label>1</label>
    </ligand>
</feature>
<dbReference type="PANTHER" id="PTHR43072:SF60">
    <property type="entry name" value="L-2,4-DIAMINOBUTYRIC ACID ACETYLTRANSFERASE"/>
    <property type="match status" value="1"/>
</dbReference>
<comment type="caution">
    <text evidence="4">Lacks conserved residue(s) required for the propagation of feature annotation.</text>
</comment>
<dbReference type="InterPro" id="IPR016181">
    <property type="entry name" value="Acyl_CoA_acyltransferase"/>
</dbReference>
<comment type="function">
    <text evidence="4">Catalyzes the transfer of acetyl from acetyl-CoA to desacetylmycothiol (Cys-GlcN-Ins) to form mycothiol.</text>
</comment>
<evidence type="ECO:0000313" key="5">
    <source>
        <dbReference type="EMBL" id="QHN38700.1"/>
    </source>
</evidence>
<evidence type="ECO:0000256" key="2">
    <source>
        <dbReference type="ARBA" id="ARBA00022737"/>
    </source>
</evidence>
<feature type="binding site" evidence="4">
    <location>
        <position position="224"/>
    </location>
    <ligand>
        <name>1D-myo-inositol 2-(L-cysteinylamino)-2-deoxy-alpha-D-glucopyranoside</name>
        <dbReference type="ChEBI" id="CHEBI:58887"/>
    </ligand>
</feature>